<proteinExistence type="predicted"/>
<name>A0A0A9F531_ARUDO</name>
<reference evidence="2" key="1">
    <citation type="submission" date="2014-09" db="EMBL/GenBank/DDBJ databases">
        <authorList>
            <person name="Magalhaes I.L.F."/>
            <person name="Oliveira U."/>
            <person name="Santos F.R."/>
            <person name="Vidigal T.H.D.A."/>
            <person name="Brescovit A.D."/>
            <person name="Santos A.J."/>
        </authorList>
    </citation>
    <scope>NUCLEOTIDE SEQUENCE</scope>
    <source>
        <tissue evidence="2">Shoot tissue taken approximately 20 cm above the soil surface</tissue>
    </source>
</reference>
<dbReference type="AlphaFoldDB" id="A0A0A9F531"/>
<evidence type="ECO:0000256" key="1">
    <source>
        <dbReference type="SAM" id="MobiDB-lite"/>
    </source>
</evidence>
<dbReference type="EMBL" id="GBRH01192645">
    <property type="protein sequence ID" value="JAE05251.1"/>
    <property type="molecule type" value="Transcribed_RNA"/>
</dbReference>
<accession>A0A0A9F531</accession>
<evidence type="ECO:0000313" key="2">
    <source>
        <dbReference type="EMBL" id="JAE05251.1"/>
    </source>
</evidence>
<reference evidence="2" key="2">
    <citation type="journal article" date="2015" name="Data Brief">
        <title>Shoot transcriptome of the giant reed, Arundo donax.</title>
        <authorList>
            <person name="Barrero R.A."/>
            <person name="Guerrero F.D."/>
            <person name="Moolhuijzen P."/>
            <person name="Goolsby J.A."/>
            <person name="Tidwell J."/>
            <person name="Bellgard S.E."/>
            <person name="Bellgard M.I."/>
        </authorList>
    </citation>
    <scope>NUCLEOTIDE SEQUENCE</scope>
    <source>
        <tissue evidence="2">Shoot tissue taken approximately 20 cm above the soil surface</tissue>
    </source>
</reference>
<protein>
    <submittedName>
        <fullName evidence="2">Uncharacterized protein</fullName>
    </submittedName>
</protein>
<feature type="compositionally biased region" description="Basic and acidic residues" evidence="1">
    <location>
        <begin position="73"/>
        <end position="85"/>
    </location>
</feature>
<organism evidence="2">
    <name type="scientific">Arundo donax</name>
    <name type="common">Giant reed</name>
    <name type="synonym">Donax arundinaceus</name>
    <dbReference type="NCBI Taxonomy" id="35708"/>
    <lineage>
        <taxon>Eukaryota</taxon>
        <taxon>Viridiplantae</taxon>
        <taxon>Streptophyta</taxon>
        <taxon>Embryophyta</taxon>
        <taxon>Tracheophyta</taxon>
        <taxon>Spermatophyta</taxon>
        <taxon>Magnoliopsida</taxon>
        <taxon>Liliopsida</taxon>
        <taxon>Poales</taxon>
        <taxon>Poaceae</taxon>
        <taxon>PACMAD clade</taxon>
        <taxon>Arundinoideae</taxon>
        <taxon>Arundineae</taxon>
        <taxon>Arundo</taxon>
    </lineage>
</organism>
<feature type="region of interest" description="Disordered" evidence="1">
    <location>
        <begin position="26"/>
        <end position="92"/>
    </location>
</feature>
<sequence>MFSMTTLSEALCSSITLGLSLGSALGRGGSGCGSARPPGRGRQRDESHPQRLLISSAPRRPRAAGRWLPRNQKRGEEGKGKEGKRWSPSLPD</sequence>